<dbReference type="GO" id="GO:0048786">
    <property type="term" value="C:presynaptic active zone"/>
    <property type="evidence" value="ECO:0007669"/>
    <property type="project" value="TreeGrafter"/>
</dbReference>
<evidence type="ECO:0000313" key="4">
    <source>
        <dbReference type="Proteomes" id="UP001178461"/>
    </source>
</evidence>
<dbReference type="EMBL" id="CANTUW010000136">
    <property type="protein sequence ID" value="CAI7935212.1"/>
    <property type="molecule type" value="Genomic_DNA"/>
</dbReference>
<dbReference type="Proteomes" id="UP001178461">
    <property type="component" value="Unassembled WGS sequence"/>
</dbReference>
<sequence length="1026" mass="115030">MMMCEVMPTINEDNRRGSAYGADDANFEQLMVNMLNERERLLETLRDTQESLATSQLRLRELGHEKESLQRQLNIALPQGINGFKKKETNLQDFFVLRSKPIGKFVLRSNSKNEKLYRLARFSSCEAFVLRGTTVQHKGQTESKPKARRNSSVLQALRKDVKSRRALVSCDRVFHQVGASTEKALALVETNLTTLQLGTSKVLSFWTLRSSAGHTRRGCPTPPNPHPVCPLAGRSCQLPIATNQTSFSEVFGEGRCECGLQRSGMQMGCAEGMASKGEPLGCGAHLALLAQGAGVQLPGHVASMTKLLLANQSSARKRRLPSRWSAPLVCTNVSFSKLDKPQVYKMGGDTISEAEDWQTLPSLPIFQGQMPHFSLKRESEGEVRGFHYQSQADDPMWASQKAGQARKSAATYRRRSLEAKEGVIDADRMFPTLCDFAYMCGVLERYPHLHGETPVTDSANPEIVPRQEAPLAKVVLQVKNSFIKNGPLEQIKYLTRGTTILLNYSFHHPWPLAVLFGSDLEGYRFPTPGIVVGLERGCPGRERVWDIFHGSDRLSPASASESGLQITRKENTLQVFSFARFPSTTTPLQCSCSQMLNHQLITHRCKLQMVPGETDGKEHRKVMFTVNHSDLIWIRCGESLGWGLDLSHQLIPYVMRPGNNSLQPHRMFGFRKTFENWNTHFWVFGVWEPRRLSTKVFENQVQSDAFLLKVSPIEFNGIFSQVRRMRGENVKLPLPHPPTSPVWLQILAKKVQYLSRSSRGRLWGCGTHLALLAEEAGVQLPGHGASMTKPLLANQSSTRKCRLPSRRKLLKYYSNPAVSETLGQGWGTCSSSLGLADQKVGGSKPRNGVSSRCSVPAPANLAVRKHAKVQKWLRHAGHMTRSYIQSGQRTAEENDSRWTQKNRSIVSQMNYPQIDWMNLVMKQTREGSTVESSWCSPDITCWRQSLGQRTSKKGYILEGTISRNHMSTADVISQVLQVLDWVLPVGPLSVPRHPLRPDLYVSSTLAHFPRSHNRTQIFRGEIPCCV</sequence>
<dbReference type="GO" id="GO:0050808">
    <property type="term" value="P:synapse organization"/>
    <property type="evidence" value="ECO:0007669"/>
    <property type="project" value="TreeGrafter"/>
</dbReference>
<dbReference type="InterPro" id="IPR029515">
    <property type="entry name" value="Liprin"/>
</dbReference>
<comment type="caution">
    <text evidence="3">The sequence shown here is derived from an EMBL/GenBank/DDBJ whole genome shotgun (WGS) entry which is preliminary data.</text>
</comment>
<evidence type="ECO:0000256" key="1">
    <source>
        <dbReference type="ARBA" id="ARBA00022737"/>
    </source>
</evidence>
<dbReference type="PANTHER" id="PTHR12587">
    <property type="entry name" value="LAR INTERACTING PROTEIN LIP -RELATED PROTEIN"/>
    <property type="match status" value="1"/>
</dbReference>
<dbReference type="AlphaFoldDB" id="A0AA35VWG3"/>
<name>A0AA35VWG3_9SAUR</name>
<keyword evidence="1" id="KW-0677">Repeat</keyword>
<keyword evidence="2" id="KW-0175">Coiled coil</keyword>
<gene>
    <name evidence="3" type="ORF">PODLI_1B015151</name>
</gene>
<reference evidence="3" key="1">
    <citation type="submission" date="2022-12" db="EMBL/GenBank/DDBJ databases">
        <authorList>
            <person name="Alioto T."/>
            <person name="Alioto T."/>
            <person name="Gomez Garrido J."/>
        </authorList>
    </citation>
    <scope>NUCLEOTIDE SEQUENCE</scope>
</reference>
<evidence type="ECO:0000256" key="2">
    <source>
        <dbReference type="SAM" id="Coils"/>
    </source>
</evidence>
<organism evidence="3 4">
    <name type="scientific">Podarcis lilfordi</name>
    <name type="common">Lilford's wall lizard</name>
    <dbReference type="NCBI Taxonomy" id="74358"/>
    <lineage>
        <taxon>Eukaryota</taxon>
        <taxon>Metazoa</taxon>
        <taxon>Chordata</taxon>
        <taxon>Craniata</taxon>
        <taxon>Vertebrata</taxon>
        <taxon>Euteleostomi</taxon>
        <taxon>Lepidosauria</taxon>
        <taxon>Squamata</taxon>
        <taxon>Bifurcata</taxon>
        <taxon>Unidentata</taxon>
        <taxon>Episquamata</taxon>
        <taxon>Laterata</taxon>
        <taxon>Lacertibaenia</taxon>
        <taxon>Lacertidae</taxon>
        <taxon>Podarcis</taxon>
    </lineage>
</organism>
<proteinExistence type="predicted"/>
<feature type="non-terminal residue" evidence="3">
    <location>
        <position position="1026"/>
    </location>
</feature>
<feature type="coiled-coil region" evidence="2">
    <location>
        <begin position="31"/>
        <end position="72"/>
    </location>
</feature>
<accession>A0AA35VWG3</accession>
<dbReference type="PANTHER" id="PTHR12587:SF4">
    <property type="entry name" value="LIPRIN-ALPHA-3"/>
    <property type="match status" value="1"/>
</dbReference>
<evidence type="ECO:0000313" key="3">
    <source>
        <dbReference type="EMBL" id="CAI7935212.1"/>
    </source>
</evidence>
<protein>
    <submittedName>
        <fullName evidence="3">PTPRF interacting protein alpha 3</fullName>
    </submittedName>
</protein>
<keyword evidence="4" id="KW-1185">Reference proteome</keyword>